<accession>A0A1G2QC70</accession>
<evidence type="ECO:0000256" key="13">
    <source>
        <dbReference type="ARBA" id="ARBA00060881"/>
    </source>
</evidence>
<dbReference type="InterPro" id="IPR041663">
    <property type="entry name" value="DisA/LigA_HHH"/>
</dbReference>
<evidence type="ECO:0000256" key="9">
    <source>
        <dbReference type="ARBA" id="ARBA00022842"/>
    </source>
</evidence>
<dbReference type="EMBL" id="MHTI01000040">
    <property type="protein sequence ID" value="OHA58013.1"/>
    <property type="molecule type" value="Genomic_DNA"/>
</dbReference>
<dbReference type="HAMAP" id="MF_01588">
    <property type="entry name" value="DNA_ligase_A"/>
    <property type="match status" value="1"/>
</dbReference>
<dbReference type="EC" id="6.5.1.2" evidence="2 14"/>
<dbReference type="NCBIfam" id="NF005932">
    <property type="entry name" value="PRK07956.1"/>
    <property type="match status" value="1"/>
</dbReference>
<dbReference type="SUPFAM" id="SSF52113">
    <property type="entry name" value="BRCT domain"/>
    <property type="match status" value="1"/>
</dbReference>
<dbReference type="NCBIfam" id="TIGR00575">
    <property type="entry name" value="dnlj"/>
    <property type="match status" value="1"/>
</dbReference>
<dbReference type="GO" id="GO:0006260">
    <property type="term" value="P:DNA replication"/>
    <property type="evidence" value="ECO:0007669"/>
    <property type="project" value="UniProtKB-KW"/>
</dbReference>
<comment type="cofactor">
    <cofactor evidence="14">
        <name>Mg(2+)</name>
        <dbReference type="ChEBI" id="CHEBI:18420"/>
    </cofactor>
    <cofactor evidence="14">
        <name>Mn(2+)</name>
        <dbReference type="ChEBI" id="CHEBI:29035"/>
    </cofactor>
</comment>
<comment type="caution">
    <text evidence="14">Lacks conserved residue(s) required for the propagation of feature annotation.</text>
</comment>
<evidence type="ECO:0000256" key="8">
    <source>
        <dbReference type="ARBA" id="ARBA00022833"/>
    </source>
</evidence>
<evidence type="ECO:0000259" key="15">
    <source>
        <dbReference type="PROSITE" id="PS50172"/>
    </source>
</evidence>
<dbReference type="SUPFAM" id="SSF56091">
    <property type="entry name" value="DNA ligase/mRNA capping enzyme, catalytic domain"/>
    <property type="match status" value="1"/>
</dbReference>
<dbReference type="SMART" id="SM00532">
    <property type="entry name" value="LIGANc"/>
    <property type="match status" value="1"/>
</dbReference>
<evidence type="ECO:0000256" key="3">
    <source>
        <dbReference type="ARBA" id="ARBA00013308"/>
    </source>
</evidence>
<keyword evidence="9 14" id="KW-0460">Magnesium</keyword>
<dbReference type="GO" id="GO:0006281">
    <property type="term" value="P:DNA repair"/>
    <property type="evidence" value="ECO:0007669"/>
    <property type="project" value="UniProtKB-KW"/>
</dbReference>
<dbReference type="AlphaFoldDB" id="A0A1G2QC70"/>
<feature type="binding site" evidence="14">
    <location>
        <begin position="34"/>
        <end position="38"/>
    </location>
    <ligand>
        <name>NAD(+)</name>
        <dbReference type="ChEBI" id="CHEBI:57540"/>
    </ligand>
</feature>
<dbReference type="SMART" id="SM00292">
    <property type="entry name" value="BRCT"/>
    <property type="match status" value="1"/>
</dbReference>
<evidence type="ECO:0000313" key="17">
    <source>
        <dbReference type="Proteomes" id="UP000178481"/>
    </source>
</evidence>
<keyword evidence="7 14" id="KW-0227">DNA damage</keyword>
<keyword evidence="10 14" id="KW-0520">NAD</keyword>
<evidence type="ECO:0000256" key="7">
    <source>
        <dbReference type="ARBA" id="ARBA00022763"/>
    </source>
</evidence>
<dbReference type="InterPro" id="IPR003583">
    <property type="entry name" value="Hlx-hairpin-Hlx_DNA-bd_motif"/>
</dbReference>
<evidence type="ECO:0000256" key="1">
    <source>
        <dbReference type="ARBA" id="ARBA00004067"/>
    </source>
</evidence>
<dbReference type="Pfam" id="PF00533">
    <property type="entry name" value="BRCT"/>
    <property type="match status" value="1"/>
</dbReference>
<dbReference type="Gene3D" id="2.40.50.140">
    <property type="entry name" value="Nucleic acid-binding proteins"/>
    <property type="match status" value="1"/>
</dbReference>
<evidence type="ECO:0000256" key="11">
    <source>
        <dbReference type="ARBA" id="ARBA00023204"/>
    </source>
</evidence>
<evidence type="ECO:0000256" key="12">
    <source>
        <dbReference type="ARBA" id="ARBA00034005"/>
    </source>
</evidence>
<dbReference type="GO" id="GO:0005829">
    <property type="term" value="C:cytosol"/>
    <property type="evidence" value="ECO:0007669"/>
    <property type="project" value="TreeGrafter"/>
</dbReference>
<feature type="active site" description="N6-AMP-lysine intermediate" evidence="14">
    <location>
        <position position="125"/>
    </location>
</feature>
<comment type="similarity">
    <text evidence="13 14">Belongs to the NAD-dependent DNA ligase family. LigA subfamily.</text>
</comment>
<dbReference type="Pfam" id="PF12826">
    <property type="entry name" value="HHH_2"/>
    <property type="match status" value="1"/>
</dbReference>
<evidence type="ECO:0000256" key="6">
    <source>
        <dbReference type="ARBA" id="ARBA00022723"/>
    </source>
</evidence>
<dbReference type="PIRSF" id="PIRSF001604">
    <property type="entry name" value="LigA"/>
    <property type="match status" value="1"/>
</dbReference>
<dbReference type="InterPro" id="IPR004150">
    <property type="entry name" value="NAD_DNA_ligase_OB"/>
</dbReference>
<dbReference type="PANTHER" id="PTHR23389">
    <property type="entry name" value="CHROMOSOME TRANSMISSION FIDELITY FACTOR 18"/>
    <property type="match status" value="1"/>
</dbReference>
<name>A0A1G2QC70_9BACT</name>
<feature type="binding site" evidence="14">
    <location>
        <position position="123"/>
    </location>
    <ligand>
        <name>NAD(+)</name>
        <dbReference type="ChEBI" id="CHEBI:57540"/>
    </ligand>
</feature>
<reference evidence="16 17" key="1">
    <citation type="journal article" date="2016" name="Nat. Commun.">
        <title>Thousands of microbial genomes shed light on interconnected biogeochemical processes in an aquifer system.</title>
        <authorList>
            <person name="Anantharaman K."/>
            <person name="Brown C.T."/>
            <person name="Hug L.A."/>
            <person name="Sharon I."/>
            <person name="Castelle C.J."/>
            <person name="Probst A.J."/>
            <person name="Thomas B.C."/>
            <person name="Singh A."/>
            <person name="Wilkins M.J."/>
            <person name="Karaoz U."/>
            <person name="Brodie E.L."/>
            <person name="Williams K.H."/>
            <person name="Hubbard S.S."/>
            <person name="Banfield J.F."/>
        </authorList>
    </citation>
    <scope>NUCLEOTIDE SEQUENCE [LARGE SCALE GENOMIC DNA]</scope>
</reference>
<dbReference type="Gene3D" id="1.10.150.20">
    <property type="entry name" value="5' to 3' exonuclease, C-terminal subdomain"/>
    <property type="match status" value="2"/>
</dbReference>
<evidence type="ECO:0000256" key="2">
    <source>
        <dbReference type="ARBA" id="ARBA00012722"/>
    </source>
</evidence>
<evidence type="ECO:0000256" key="5">
    <source>
        <dbReference type="ARBA" id="ARBA00022705"/>
    </source>
</evidence>
<dbReference type="Gene3D" id="6.20.10.30">
    <property type="match status" value="1"/>
</dbReference>
<dbReference type="InterPro" id="IPR010994">
    <property type="entry name" value="RuvA_2-like"/>
</dbReference>
<keyword evidence="14" id="KW-0464">Manganese</keyword>
<evidence type="ECO:0000256" key="4">
    <source>
        <dbReference type="ARBA" id="ARBA00022598"/>
    </source>
</evidence>
<dbReference type="CDD" id="cd17748">
    <property type="entry name" value="BRCT_DNA_ligase_like"/>
    <property type="match status" value="1"/>
</dbReference>
<dbReference type="GO" id="GO:0003677">
    <property type="term" value="F:DNA binding"/>
    <property type="evidence" value="ECO:0007669"/>
    <property type="project" value="InterPro"/>
</dbReference>
<dbReference type="InterPro" id="IPR013840">
    <property type="entry name" value="DNAligase_N"/>
</dbReference>
<feature type="binding site" evidence="14">
    <location>
        <position position="296"/>
    </location>
    <ligand>
        <name>NAD(+)</name>
        <dbReference type="ChEBI" id="CHEBI:57540"/>
    </ligand>
</feature>
<keyword evidence="8 14" id="KW-0862">Zinc</keyword>
<feature type="binding site" evidence="14">
    <location>
        <position position="146"/>
    </location>
    <ligand>
        <name>NAD(+)</name>
        <dbReference type="ChEBI" id="CHEBI:57540"/>
    </ligand>
</feature>
<evidence type="ECO:0000256" key="14">
    <source>
        <dbReference type="HAMAP-Rule" id="MF_01588"/>
    </source>
</evidence>
<dbReference type="InterPro" id="IPR001357">
    <property type="entry name" value="BRCT_dom"/>
</dbReference>
<keyword evidence="4 14" id="KW-0436">Ligase</keyword>
<dbReference type="Gene3D" id="3.40.50.10190">
    <property type="entry name" value="BRCT domain"/>
    <property type="match status" value="1"/>
</dbReference>
<dbReference type="InterPro" id="IPR033136">
    <property type="entry name" value="DNA_ligase_CS"/>
</dbReference>
<dbReference type="GO" id="GO:0003911">
    <property type="term" value="F:DNA ligase (NAD+) activity"/>
    <property type="evidence" value="ECO:0007669"/>
    <property type="project" value="UniProtKB-UniRule"/>
</dbReference>
<feature type="binding site" evidence="14">
    <location>
        <position position="320"/>
    </location>
    <ligand>
        <name>NAD(+)</name>
        <dbReference type="ChEBI" id="CHEBI:57540"/>
    </ligand>
</feature>
<dbReference type="PROSITE" id="PS01056">
    <property type="entry name" value="DNA_LIGASE_N2"/>
    <property type="match status" value="1"/>
</dbReference>
<keyword evidence="11 14" id="KW-0234">DNA repair</keyword>
<dbReference type="PANTHER" id="PTHR23389:SF9">
    <property type="entry name" value="DNA LIGASE"/>
    <property type="match status" value="1"/>
</dbReference>
<dbReference type="Gene3D" id="1.10.287.610">
    <property type="entry name" value="Helix hairpin bin"/>
    <property type="match status" value="1"/>
</dbReference>
<dbReference type="InterPro" id="IPR013839">
    <property type="entry name" value="DNAligase_adenylation"/>
</dbReference>
<dbReference type="PROSITE" id="PS50172">
    <property type="entry name" value="BRCT"/>
    <property type="match status" value="1"/>
</dbReference>
<sequence length="671" mass="74992">MNEVEAKKRVKVLREAINHHRHLYHVLDQQEISDQAYDSLEEELRQLEQAWPELITPNSPTQRVSGQVSAGFKKVKHEVAQWSFDDAFTEDDLRDFDGRVRKNLALPAEAKAEAGQKLSYLCELKIDGLKIVLTYRAGELLTAVTRGDGRVGEDVTTNVRTIKAVPLVLTRPIDIIVEGEIWLAKKELVRLNQERKKTGEAEFANPRNVAAGTIRQLDPRVVADRHLDIFIYDIAKASFSLPVTQKEELELLQTLGFKVNKSWRAVDTIDGAIDFWREWSHKKDNQDYWVDGVVIKVNKKADQDKLGYTGKAPRFAIAFKFPAEQATTVVEEIVFQVGRTGVITPVANLRPVVVAGTTVSRATLHNEDEIRRLDVRVGDTVIIQKAGDIIPDIISVLIDLRPKNSRPFVWPEELAECGGAIERVPGQVAWRCVDRHSFAQQKRRLYYFASKSAFDIPGLGPKVIDLLMANNLVARADDIFRLKKGDLLALPRMAEKSVEKLLTAIDSRRSVSLARFIISLSIPNVGEETALDLAEHFGDLAKLRGAGREELQAIEGVGEVVAEVIYDWFRLADNRALVDRLLKQVKIETGEVTPVGDLSLKNKIFVLTGTLPTLLRDQAKTLIRQNGGEVSSSVSSKTDFVLAGEEAGSKLAQAQKLGVKIITEIDFLKMI</sequence>
<comment type="caution">
    <text evidence="16">The sequence shown here is derived from an EMBL/GenBank/DDBJ whole genome shotgun (WGS) entry which is preliminary data.</text>
</comment>
<comment type="catalytic activity">
    <reaction evidence="12 14">
        <text>NAD(+) + (deoxyribonucleotide)n-3'-hydroxyl + 5'-phospho-(deoxyribonucleotide)m = (deoxyribonucleotide)n+m + AMP + beta-nicotinamide D-nucleotide.</text>
        <dbReference type="EC" id="6.5.1.2"/>
    </reaction>
</comment>
<dbReference type="InterPro" id="IPR036420">
    <property type="entry name" value="BRCT_dom_sf"/>
</dbReference>
<dbReference type="CDD" id="cd00114">
    <property type="entry name" value="LIGANc"/>
    <property type="match status" value="1"/>
</dbReference>
<feature type="binding site" evidence="14">
    <location>
        <position position="180"/>
    </location>
    <ligand>
        <name>NAD(+)</name>
        <dbReference type="ChEBI" id="CHEBI:57540"/>
    </ligand>
</feature>
<feature type="binding site" evidence="14">
    <location>
        <begin position="83"/>
        <end position="84"/>
    </location>
    <ligand>
        <name>NAD(+)</name>
        <dbReference type="ChEBI" id="CHEBI:57540"/>
    </ligand>
</feature>
<dbReference type="SUPFAM" id="SSF47781">
    <property type="entry name" value="RuvA domain 2-like"/>
    <property type="match status" value="1"/>
</dbReference>
<gene>
    <name evidence="14" type="primary">ligA</name>
    <name evidence="16" type="ORF">A2607_00985</name>
</gene>
<feature type="domain" description="BRCT" evidence="15">
    <location>
        <begin position="600"/>
        <end position="671"/>
    </location>
</feature>
<keyword evidence="5 14" id="KW-0235">DNA replication</keyword>
<dbReference type="InterPro" id="IPR001679">
    <property type="entry name" value="DNA_ligase"/>
</dbReference>
<organism evidence="16 17">
    <name type="scientific">Candidatus Vogelbacteria bacterium RIFOXYD1_FULL_42_15</name>
    <dbReference type="NCBI Taxonomy" id="1802437"/>
    <lineage>
        <taxon>Bacteria</taxon>
        <taxon>Candidatus Vogeliibacteriota</taxon>
    </lineage>
</organism>
<dbReference type="SMART" id="SM00278">
    <property type="entry name" value="HhH1"/>
    <property type="match status" value="4"/>
</dbReference>
<evidence type="ECO:0000313" key="16">
    <source>
        <dbReference type="EMBL" id="OHA58013.1"/>
    </source>
</evidence>
<dbReference type="Pfam" id="PF01653">
    <property type="entry name" value="DNA_ligase_aden"/>
    <property type="match status" value="1"/>
</dbReference>
<dbReference type="Pfam" id="PF03120">
    <property type="entry name" value="OB_DNA_ligase"/>
    <property type="match status" value="1"/>
</dbReference>
<proteinExistence type="inferred from homology"/>
<dbReference type="GO" id="GO:0046872">
    <property type="term" value="F:metal ion binding"/>
    <property type="evidence" value="ECO:0007669"/>
    <property type="project" value="UniProtKB-KW"/>
</dbReference>
<protein>
    <recommendedName>
        <fullName evidence="3 14">DNA ligase</fullName>
        <ecNumber evidence="2 14">6.5.1.2</ecNumber>
    </recommendedName>
    <alternativeName>
        <fullName evidence="14">Polydeoxyribonucleotide synthase [NAD(+)]</fullName>
    </alternativeName>
</protein>
<comment type="function">
    <text evidence="1 14">DNA ligase that catalyzes the formation of phosphodiester linkages between 5'-phosphoryl and 3'-hydroxyl groups in double-stranded DNA using NAD as a coenzyme and as the energy source for the reaction. It is essential for DNA replication and repair of damaged DNA.</text>
</comment>
<dbReference type="SUPFAM" id="SSF50249">
    <property type="entry name" value="Nucleic acid-binding proteins"/>
    <property type="match status" value="1"/>
</dbReference>
<dbReference type="FunFam" id="2.40.50.140:FF:000012">
    <property type="entry name" value="DNA ligase"/>
    <property type="match status" value="1"/>
</dbReference>
<dbReference type="Gene3D" id="3.30.470.30">
    <property type="entry name" value="DNA ligase/mRNA capping enzyme"/>
    <property type="match status" value="1"/>
</dbReference>
<dbReference type="InterPro" id="IPR012340">
    <property type="entry name" value="NA-bd_OB-fold"/>
</dbReference>
<feature type="binding site" evidence="14">
    <location>
        <position position="417"/>
    </location>
    <ligand>
        <name>Zn(2+)</name>
        <dbReference type="ChEBI" id="CHEBI:29105"/>
    </ligand>
</feature>
<keyword evidence="6 14" id="KW-0479">Metal-binding</keyword>
<evidence type="ECO:0000256" key="10">
    <source>
        <dbReference type="ARBA" id="ARBA00023027"/>
    </source>
</evidence>
<dbReference type="Proteomes" id="UP000178481">
    <property type="component" value="Unassembled WGS sequence"/>
</dbReference>